<dbReference type="AlphaFoldDB" id="A0A0B6WZY8"/>
<name>A0A0B6WZY8_9BACT</name>
<dbReference type="Gene3D" id="3.30.700.10">
    <property type="entry name" value="Glycoprotein, Type 4 Pilin"/>
    <property type="match status" value="1"/>
</dbReference>
<gene>
    <name evidence="4" type="ORF">PYK22_02887</name>
</gene>
<feature type="domain" description="Type II secretion system protein GspG C-terminal" evidence="3">
    <location>
        <begin position="105"/>
        <end position="189"/>
    </location>
</feature>
<dbReference type="InterPro" id="IPR045584">
    <property type="entry name" value="Pilin-like"/>
</dbReference>
<reference evidence="4 5" key="1">
    <citation type="submission" date="2013-12" db="EMBL/GenBank/DDBJ databases">
        <authorList>
            <person name="Stott M."/>
        </authorList>
    </citation>
    <scope>NUCLEOTIDE SEQUENCE [LARGE SCALE GENOMIC DNA]</scope>
    <source>
        <strain evidence="4 5">K22</strain>
    </source>
</reference>
<keyword evidence="2" id="KW-0732">Signal</keyword>
<dbReference type="Pfam" id="PF08334">
    <property type="entry name" value="T2SSG"/>
    <property type="match status" value="1"/>
</dbReference>
<organism evidence="4 5">
    <name type="scientific">Pyrinomonas methylaliphatogenes</name>
    <dbReference type="NCBI Taxonomy" id="454194"/>
    <lineage>
        <taxon>Bacteria</taxon>
        <taxon>Pseudomonadati</taxon>
        <taxon>Acidobacteriota</taxon>
        <taxon>Blastocatellia</taxon>
        <taxon>Blastocatellales</taxon>
        <taxon>Pyrinomonadaceae</taxon>
        <taxon>Pyrinomonas</taxon>
    </lineage>
</organism>
<dbReference type="SUPFAM" id="SSF54523">
    <property type="entry name" value="Pili subunits"/>
    <property type="match status" value="1"/>
</dbReference>
<feature type="chain" id="PRO_5002110002" evidence="2">
    <location>
        <begin position="26"/>
        <end position="197"/>
    </location>
</feature>
<protein>
    <submittedName>
        <fullName evidence="4">Type II secretion system (T2SS), protein G</fullName>
    </submittedName>
</protein>
<proteinExistence type="predicted"/>
<feature type="coiled-coil region" evidence="1">
    <location>
        <begin position="97"/>
        <end position="129"/>
    </location>
</feature>
<evidence type="ECO:0000256" key="2">
    <source>
        <dbReference type="SAM" id="SignalP"/>
    </source>
</evidence>
<dbReference type="InterPro" id="IPR013545">
    <property type="entry name" value="T2SS_protein-GspG_C"/>
</dbReference>
<keyword evidence="1" id="KW-0175">Coiled coil</keyword>
<evidence type="ECO:0000259" key="3">
    <source>
        <dbReference type="Pfam" id="PF08334"/>
    </source>
</evidence>
<dbReference type="Proteomes" id="UP000031518">
    <property type="component" value="Unassembled WGS sequence"/>
</dbReference>
<evidence type="ECO:0000313" key="5">
    <source>
        <dbReference type="Proteomes" id="UP000031518"/>
    </source>
</evidence>
<feature type="signal peptide" evidence="2">
    <location>
        <begin position="1"/>
        <end position="25"/>
    </location>
</feature>
<evidence type="ECO:0000313" key="4">
    <source>
        <dbReference type="EMBL" id="CDM66848.1"/>
    </source>
</evidence>
<dbReference type="EMBL" id="CBXV010000008">
    <property type="protein sequence ID" value="CDM66848.1"/>
    <property type="molecule type" value="Genomic_DNA"/>
</dbReference>
<dbReference type="STRING" id="454194.PYK22_02887"/>
<evidence type="ECO:0000256" key="1">
    <source>
        <dbReference type="SAM" id="Coils"/>
    </source>
</evidence>
<sequence precursor="true">MRKRSFLIRSIFLAICLLMTSLTIAAPKLSVDQARRLIARVAGFALKNDDVRIESISMFGSSAVVEAEMRTAFRFEHRDGRWRIAEIRVGPDRWEDVELFARALNAEKRERARAELETIAAALRAFRRDHGFYVVADSHAVLIDHLSPRYLSRVIRLDPWHRDYLYRGTRDDFELRSAGEDGRAGTEDDIVVSARGN</sequence>
<accession>A0A0B6WZY8</accession>
<keyword evidence="5" id="KW-1185">Reference proteome</keyword>
<reference evidence="4 5" key="2">
    <citation type="submission" date="2015-01" db="EMBL/GenBank/DDBJ databases">
        <title>Complete genome sequence of Pyrinomonas methylaliphatogenes type strain K22T.</title>
        <authorList>
            <person name="Lee K.C.Y."/>
            <person name="Power J.F."/>
            <person name="Dunfield P.F."/>
            <person name="Morgan X.C."/>
            <person name="Huttenhower C."/>
            <person name="Stott M.B."/>
        </authorList>
    </citation>
    <scope>NUCLEOTIDE SEQUENCE [LARGE SCALE GENOMIC DNA]</scope>
    <source>
        <strain evidence="4 5">K22</strain>
    </source>
</reference>